<gene>
    <name evidence="2" type="ORF">MG293_010960</name>
</gene>
<feature type="region of interest" description="Disordered" evidence="1">
    <location>
        <begin position="103"/>
        <end position="122"/>
    </location>
</feature>
<dbReference type="AlphaFoldDB" id="A0AAD4Y8Q1"/>
<proteinExistence type="predicted"/>
<evidence type="ECO:0000256" key="1">
    <source>
        <dbReference type="SAM" id="MobiDB-lite"/>
    </source>
</evidence>
<evidence type="ECO:0000313" key="2">
    <source>
        <dbReference type="EMBL" id="KAI4538693.1"/>
    </source>
</evidence>
<accession>A0AAD4Y8Q1</accession>
<keyword evidence="3" id="KW-1185">Reference proteome</keyword>
<dbReference type="Proteomes" id="UP001214576">
    <property type="component" value="Unassembled WGS sequence"/>
</dbReference>
<feature type="compositionally biased region" description="Basic and acidic residues" evidence="1">
    <location>
        <begin position="103"/>
        <end position="119"/>
    </location>
</feature>
<sequence>MISRKTEESKERNWKRSIWGLKIEMSGVTRFLDVPGLGKPVMNLITCDTSVHVSTPVYVRVCLIVMAKDKRTLYGVWQKCVQELESSLQRNCKRIEIQREKANQARDTVGQDKKTEIEKPSTSSKKCMHYMQNLETELGKTPKSRVSRPYMDIFDFNKVDFKKEDVT</sequence>
<name>A0AAD4Y8Q1_OVIAM</name>
<reference evidence="2" key="1">
    <citation type="submission" date="2022-03" db="EMBL/GenBank/DDBJ databases">
        <title>Genomic analyses of argali, domestic sheep and their hybrids provide insights into chromosomal evolution, heterosis and genetic basis of agronomic traits.</title>
        <authorList>
            <person name="Li M."/>
        </authorList>
    </citation>
    <scope>NUCLEOTIDE SEQUENCE</scope>
    <source>
        <strain evidence="2">CAU-MHL-2022a</strain>
        <tissue evidence="2">Skin</tissue>
    </source>
</reference>
<organism evidence="2 3">
    <name type="scientific">Ovis ammon polii</name>
    <dbReference type="NCBI Taxonomy" id="230172"/>
    <lineage>
        <taxon>Eukaryota</taxon>
        <taxon>Metazoa</taxon>
        <taxon>Chordata</taxon>
        <taxon>Craniata</taxon>
        <taxon>Vertebrata</taxon>
        <taxon>Euteleostomi</taxon>
        <taxon>Mammalia</taxon>
        <taxon>Eutheria</taxon>
        <taxon>Laurasiatheria</taxon>
        <taxon>Artiodactyla</taxon>
        <taxon>Ruminantia</taxon>
        <taxon>Pecora</taxon>
        <taxon>Bovidae</taxon>
        <taxon>Caprinae</taxon>
        <taxon>Ovis</taxon>
    </lineage>
</organism>
<dbReference type="EMBL" id="JAKZEL010000012">
    <property type="protein sequence ID" value="KAI4538693.1"/>
    <property type="molecule type" value="Genomic_DNA"/>
</dbReference>
<comment type="caution">
    <text evidence="2">The sequence shown here is derived from an EMBL/GenBank/DDBJ whole genome shotgun (WGS) entry which is preliminary data.</text>
</comment>
<evidence type="ECO:0000313" key="3">
    <source>
        <dbReference type="Proteomes" id="UP001214576"/>
    </source>
</evidence>
<protein>
    <submittedName>
        <fullName evidence="2">Uncharacterized protein</fullName>
    </submittedName>
</protein>